<comment type="caution">
    <text evidence="2">The sequence shown here is derived from an EMBL/GenBank/DDBJ whole genome shotgun (WGS) entry which is preliminary data.</text>
</comment>
<reference evidence="2 3" key="1">
    <citation type="submission" date="2021-06" db="EMBL/GenBank/DDBJ databases">
        <title>Caerostris extrusa draft genome.</title>
        <authorList>
            <person name="Kono N."/>
            <person name="Arakawa K."/>
        </authorList>
    </citation>
    <scope>NUCLEOTIDE SEQUENCE [LARGE SCALE GENOMIC DNA]</scope>
</reference>
<name>A0AAV4Y5A0_CAEEX</name>
<sequence length="126" mass="14027">MASKRRPGLFSPPPHLNPLPWDSWAFVSESIPDKNFWKVEDIENGRHNGNTGSNGRARMMSDPRHREQGTVGSHKGNPVPFSMRKSSPGSFLFGILRVESMAVNCSGHFRSLEGDLLPISPLFDLL</sequence>
<dbReference type="Proteomes" id="UP001054945">
    <property type="component" value="Unassembled WGS sequence"/>
</dbReference>
<proteinExistence type="predicted"/>
<feature type="compositionally biased region" description="Basic and acidic residues" evidence="1">
    <location>
        <begin position="59"/>
        <end position="68"/>
    </location>
</feature>
<evidence type="ECO:0000256" key="1">
    <source>
        <dbReference type="SAM" id="MobiDB-lite"/>
    </source>
</evidence>
<feature type="region of interest" description="Disordered" evidence="1">
    <location>
        <begin position="42"/>
        <end position="81"/>
    </location>
</feature>
<accession>A0AAV4Y5A0</accession>
<dbReference type="EMBL" id="BPLR01018635">
    <property type="protein sequence ID" value="GIZ01146.1"/>
    <property type="molecule type" value="Genomic_DNA"/>
</dbReference>
<evidence type="ECO:0000313" key="2">
    <source>
        <dbReference type="EMBL" id="GIZ01146.1"/>
    </source>
</evidence>
<keyword evidence="3" id="KW-1185">Reference proteome</keyword>
<protein>
    <submittedName>
        <fullName evidence="2">Uncharacterized protein</fullName>
    </submittedName>
</protein>
<dbReference type="AlphaFoldDB" id="A0AAV4Y5A0"/>
<organism evidence="2 3">
    <name type="scientific">Caerostris extrusa</name>
    <name type="common">Bark spider</name>
    <name type="synonym">Caerostris bankana</name>
    <dbReference type="NCBI Taxonomy" id="172846"/>
    <lineage>
        <taxon>Eukaryota</taxon>
        <taxon>Metazoa</taxon>
        <taxon>Ecdysozoa</taxon>
        <taxon>Arthropoda</taxon>
        <taxon>Chelicerata</taxon>
        <taxon>Arachnida</taxon>
        <taxon>Araneae</taxon>
        <taxon>Araneomorphae</taxon>
        <taxon>Entelegynae</taxon>
        <taxon>Araneoidea</taxon>
        <taxon>Araneidae</taxon>
        <taxon>Caerostris</taxon>
    </lineage>
</organism>
<gene>
    <name evidence="2" type="ORF">CEXT_87471</name>
</gene>
<evidence type="ECO:0000313" key="3">
    <source>
        <dbReference type="Proteomes" id="UP001054945"/>
    </source>
</evidence>